<dbReference type="PANTHER" id="PTHR23289:SF2">
    <property type="entry name" value="CYTOCHROME C OXIDASE ASSEMBLY PROTEIN COX15 HOMOLOG"/>
    <property type="match status" value="1"/>
</dbReference>
<keyword evidence="9 12" id="KW-0472">Membrane</keyword>
<dbReference type="InterPro" id="IPR003780">
    <property type="entry name" value="COX15/CtaA_fam"/>
</dbReference>
<dbReference type="OrthoDB" id="9793156at2"/>
<dbReference type="Pfam" id="PF02628">
    <property type="entry name" value="COX15-CtaA"/>
    <property type="match status" value="1"/>
</dbReference>
<comment type="subunit">
    <text evidence="12">Interacts with CtaB.</text>
</comment>
<evidence type="ECO:0000256" key="6">
    <source>
        <dbReference type="ARBA" id="ARBA00023002"/>
    </source>
</evidence>
<keyword evidence="5 12" id="KW-1133">Transmembrane helix</keyword>
<dbReference type="GO" id="GO:0120547">
    <property type="term" value="F:heme A synthase activity"/>
    <property type="evidence" value="ECO:0007669"/>
    <property type="project" value="UniProtKB-EC"/>
</dbReference>
<dbReference type="EMBL" id="NHRY01000028">
    <property type="protein sequence ID" value="PPQ40167.1"/>
    <property type="molecule type" value="Genomic_DNA"/>
</dbReference>
<evidence type="ECO:0000256" key="3">
    <source>
        <dbReference type="ARBA" id="ARBA00022692"/>
    </source>
</evidence>
<evidence type="ECO:0000313" key="14">
    <source>
        <dbReference type="Proteomes" id="UP000239724"/>
    </source>
</evidence>
<evidence type="ECO:0000256" key="11">
    <source>
        <dbReference type="ARBA" id="ARBA00048044"/>
    </source>
</evidence>
<feature type="transmembrane region" description="Helical" evidence="12">
    <location>
        <begin position="128"/>
        <end position="151"/>
    </location>
</feature>
<evidence type="ECO:0000256" key="10">
    <source>
        <dbReference type="ARBA" id="ARBA00044501"/>
    </source>
</evidence>
<keyword evidence="6 12" id="KW-0560">Oxidoreductase</keyword>
<keyword evidence="12" id="KW-1003">Cell membrane</keyword>
<evidence type="ECO:0000313" key="13">
    <source>
        <dbReference type="EMBL" id="PPQ40167.1"/>
    </source>
</evidence>
<protein>
    <recommendedName>
        <fullName evidence="12">Heme A synthase</fullName>
        <shortName evidence="12">HAS</shortName>
        <ecNumber evidence="12">1.17.99.9</ecNumber>
    </recommendedName>
    <alternativeName>
        <fullName evidence="12">Cytochrome aa3-controlling protein</fullName>
    </alternativeName>
</protein>
<comment type="pathway">
    <text evidence="10 12">Porphyrin-containing compound metabolism; heme A biosynthesis; heme A from heme O: step 1/1.</text>
</comment>
<sequence length="361" mass="39095">MDRAAMRRNRRIVAIWLFTVAAMILVMIILGGVTRLTGSGLSIMEWAPVSGALPPMSDAEWHHLFDLYKQIPQYSLVNEGFGLAGFKHIFWLEWIHRLWGRLIGLAFLVPLVWLGLTGRIERRLVPRLVLLFVLGGLQGAVGWFMVASGFLPDTTSVSAYRLVAHLVLALALYAAILWTALSLLRPASRRVVVPLAPRLLAASCAIMVALTIVAGGFMAGLHAGLTYNTFPLMDGQLVPDGWARLQPVLRNLTENVTAVQFDHRLLATATLILVTLMAALGPRIGLPRSISIALAVAVGCQYALGVTTLLLVVPVPVAAMHQAGAVILLTTVLVAWHRLLHGRLPKRPCAKGSRAAAPKPA</sequence>
<dbReference type="PANTHER" id="PTHR23289">
    <property type="entry name" value="CYTOCHROME C OXIDASE ASSEMBLY PROTEIN COX15"/>
    <property type="match status" value="1"/>
</dbReference>
<dbReference type="HAMAP" id="MF_01665">
    <property type="entry name" value="HemeA_synth_type2"/>
    <property type="match status" value="1"/>
</dbReference>
<keyword evidence="7 12" id="KW-0408">Iron</keyword>
<evidence type="ECO:0000256" key="4">
    <source>
        <dbReference type="ARBA" id="ARBA00022723"/>
    </source>
</evidence>
<dbReference type="GO" id="GO:0046872">
    <property type="term" value="F:metal ion binding"/>
    <property type="evidence" value="ECO:0007669"/>
    <property type="project" value="UniProtKB-KW"/>
</dbReference>
<evidence type="ECO:0000256" key="12">
    <source>
        <dbReference type="HAMAP-Rule" id="MF_01665"/>
    </source>
</evidence>
<feature type="transmembrane region" description="Helical" evidence="12">
    <location>
        <begin position="263"/>
        <end position="280"/>
    </location>
</feature>
<comment type="similarity">
    <text evidence="12">Belongs to the COX15/CtaA family. Type 2 subfamily.</text>
</comment>
<evidence type="ECO:0000256" key="1">
    <source>
        <dbReference type="ARBA" id="ARBA00001970"/>
    </source>
</evidence>
<feature type="transmembrane region" description="Helical" evidence="12">
    <location>
        <begin position="98"/>
        <end position="116"/>
    </location>
</feature>
<dbReference type="AlphaFoldDB" id="A0A2S6NP63"/>
<dbReference type="UniPathway" id="UPA00269">
    <property type="reaction ID" value="UER00713"/>
</dbReference>
<dbReference type="Proteomes" id="UP000239724">
    <property type="component" value="Unassembled WGS sequence"/>
</dbReference>
<keyword evidence="14" id="KW-1185">Reference proteome</keyword>
<feature type="binding site" description="axial binding residue" evidence="12">
    <location>
        <position position="263"/>
    </location>
    <ligand>
        <name>heme</name>
        <dbReference type="ChEBI" id="CHEBI:30413"/>
    </ligand>
    <ligandPart>
        <name>Fe</name>
        <dbReference type="ChEBI" id="CHEBI:18248"/>
    </ligandPart>
</feature>
<name>A0A2S6NP63_RHOGL</name>
<feature type="transmembrane region" description="Helical" evidence="12">
    <location>
        <begin position="12"/>
        <end position="33"/>
    </location>
</feature>
<keyword evidence="3 12" id="KW-0812">Transmembrane</keyword>
<dbReference type="InterPro" id="IPR023754">
    <property type="entry name" value="HemeA_Synthase_type2"/>
</dbReference>
<feature type="transmembrane region" description="Helical" evidence="12">
    <location>
        <begin position="292"/>
        <end position="313"/>
    </location>
</feature>
<accession>A0A2S6NP63</accession>
<feature type="binding site" description="axial binding residue" evidence="12">
    <location>
        <position position="321"/>
    </location>
    <ligand>
        <name>heme</name>
        <dbReference type="ChEBI" id="CHEBI:30413"/>
    </ligand>
    <ligandPart>
        <name>Fe</name>
        <dbReference type="ChEBI" id="CHEBI:18248"/>
    </ligandPart>
</feature>
<evidence type="ECO:0000256" key="9">
    <source>
        <dbReference type="ARBA" id="ARBA00023136"/>
    </source>
</evidence>
<evidence type="ECO:0000256" key="2">
    <source>
        <dbReference type="ARBA" id="ARBA00004141"/>
    </source>
</evidence>
<dbReference type="GO" id="GO:0006784">
    <property type="term" value="P:heme A biosynthetic process"/>
    <property type="evidence" value="ECO:0007669"/>
    <property type="project" value="UniProtKB-UniRule"/>
</dbReference>
<evidence type="ECO:0000256" key="8">
    <source>
        <dbReference type="ARBA" id="ARBA00023133"/>
    </source>
</evidence>
<feature type="transmembrane region" description="Helical" evidence="12">
    <location>
        <begin position="199"/>
        <end position="223"/>
    </location>
</feature>
<evidence type="ECO:0000256" key="7">
    <source>
        <dbReference type="ARBA" id="ARBA00023004"/>
    </source>
</evidence>
<reference evidence="13 14" key="1">
    <citation type="journal article" date="2018" name="Arch. Microbiol.">
        <title>New insights into the metabolic potential of the phototrophic purple bacterium Rhodopila globiformis DSM 161(T) from its draft genome sequence and evidence for a vanadium-dependent nitrogenase.</title>
        <authorList>
            <person name="Imhoff J.F."/>
            <person name="Rahn T."/>
            <person name="Kunzel S."/>
            <person name="Neulinger S.C."/>
        </authorList>
    </citation>
    <scope>NUCLEOTIDE SEQUENCE [LARGE SCALE GENOMIC DNA]</scope>
    <source>
        <strain evidence="13 14">DSM 161</strain>
    </source>
</reference>
<comment type="caution">
    <text evidence="13">The sequence shown here is derived from an EMBL/GenBank/DDBJ whole genome shotgun (WGS) entry which is preliminary data.</text>
</comment>
<organism evidence="13 14">
    <name type="scientific">Rhodopila globiformis</name>
    <name type="common">Rhodopseudomonas globiformis</name>
    <dbReference type="NCBI Taxonomy" id="1071"/>
    <lineage>
        <taxon>Bacteria</taxon>
        <taxon>Pseudomonadati</taxon>
        <taxon>Pseudomonadota</taxon>
        <taxon>Alphaproteobacteria</taxon>
        <taxon>Acetobacterales</taxon>
        <taxon>Acetobacteraceae</taxon>
        <taxon>Rhodopila</taxon>
    </lineage>
</organism>
<dbReference type="GO" id="GO:0016653">
    <property type="term" value="F:oxidoreductase activity, acting on NAD(P)H, heme protein as acceptor"/>
    <property type="evidence" value="ECO:0007669"/>
    <property type="project" value="TreeGrafter"/>
</dbReference>
<dbReference type="GO" id="GO:0005886">
    <property type="term" value="C:plasma membrane"/>
    <property type="evidence" value="ECO:0007669"/>
    <property type="project" value="UniProtKB-SubCell"/>
</dbReference>
<comment type="subcellular location">
    <subcellularLocation>
        <location evidence="12">Cell membrane</location>
        <topology evidence="12">Multi-pass membrane protein</topology>
    </subcellularLocation>
    <subcellularLocation>
        <location evidence="2">Membrane</location>
        <topology evidence="2">Multi-pass membrane protein</topology>
    </subcellularLocation>
</comment>
<comment type="function">
    <text evidence="12">Catalyzes the conversion of heme O to heme A by two successive hydroxylations of the methyl group at C8. The first hydroxylation forms heme I, the second hydroxylation results in an unstable dihydroxymethyl group, which spontaneously dehydrates, resulting in the formyl group of heme A.</text>
</comment>
<comment type="catalytic activity">
    <reaction evidence="11">
        <text>Fe(II)-heme o + 2 A + H2O = Fe(II)-heme a + 2 AH2</text>
        <dbReference type="Rhea" id="RHEA:63388"/>
        <dbReference type="ChEBI" id="CHEBI:13193"/>
        <dbReference type="ChEBI" id="CHEBI:15377"/>
        <dbReference type="ChEBI" id="CHEBI:17499"/>
        <dbReference type="ChEBI" id="CHEBI:60530"/>
        <dbReference type="ChEBI" id="CHEBI:61715"/>
        <dbReference type="EC" id="1.17.99.9"/>
    </reaction>
    <physiologicalReaction direction="left-to-right" evidence="11">
        <dbReference type="Rhea" id="RHEA:63389"/>
    </physiologicalReaction>
</comment>
<feature type="transmembrane region" description="Helical" evidence="12">
    <location>
        <begin position="319"/>
        <end position="337"/>
    </location>
</feature>
<keyword evidence="8 12" id="KW-0350">Heme biosynthesis</keyword>
<feature type="transmembrane region" description="Helical" evidence="12">
    <location>
        <begin position="163"/>
        <end position="187"/>
    </location>
</feature>
<evidence type="ECO:0000256" key="5">
    <source>
        <dbReference type="ARBA" id="ARBA00022989"/>
    </source>
</evidence>
<proteinExistence type="inferred from homology"/>
<gene>
    <name evidence="12" type="primary">ctaA</name>
    <name evidence="13" type="ORF">CCS01_00620</name>
</gene>
<keyword evidence="4 12" id="KW-0479">Metal-binding</keyword>
<comment type="cofactor">
    <cofactor evidence="1 12">
        <name>heme b</name>
        <dbReference type="ChEBI" id="CHEBI:60344"/>
    </cofactor>
</comment>
<dbReference type="EC" id="1.17.99.9" evidence="12"/>